<evidence type="ECO:0000256" key="6">
    <source>
        <dbReference type="PIRNR" id="PIRNR002030"/>
    </source>
</evidence>
<keyword evidence="3 6" id="KW-0349">Heme</keyword>
<dbReference type="InterPro" id="IPR012292">
    <property type="entry name" value="Globin/Proto"/>
</dbReference>
<dbReference type="RefSeq" id="WP_170149981.1">
    <property type="nucleotide sequence ID" value="NZ_RBIN01000001.1"/>
</dbReference>
<sequence>MARACYWLMVLLLLSGCGSQAASPSLYRQLGGQPGVEAIVHDFLIRMADDARLVGFFAHTNIDHLADSLGDQLCEVSGGPCHYQGPPMDRVHQHMGLTDDDFYAMIGHLNKALMAQGVPAGARQRVIGIHLAAHEDVMRLARPAH</sequence>
<dbReference type="PIRSF" id="PIRSF002030">
    <property type="entry name" value="Globin_Protozoa/Cyanobacteria"/>
    <property type="match status" value="1"/>
</dbReference>
<evidence type="ECO:0000313" key="11">
    <source>
        <dbReference type="Proteomes" id="UP000281975"/>
    </source>
</evidence>
<keyword evidence="11" id="KW-1185">Reference proteome</keyword>
<dbReference type="AlphaFoldDB" id="A0A420X1R3"/>
<keyword evidence="2 6" id="KW-0813">Transport</keyword>
<evidence type="ECO:0000256" key="3">
    <source>
        <dbReference type="ARBA" id="ARBA00022617"/>
    </source>
</evidence>
<comment type="cofactor">
    <cofactor evidence="7">
        <name>heme</name>
        <dbReference type="ChEBI" id="CHEBI:30413"/>
    </cofactor>
    <text evidence="7">Binds 1 heme group per subunit.</text>
</comment>
<proteinExistence type="inferred from homology"/>
<gene>
    <name evidence="10" type="ORF">C7446_0493</name>
</gene>
<protein>
    <recommendedName>
        <fullName evidence="6">Group 1 truncated hemoglobin</fullName>
    </recommendedName>
</protein>
<dbReference type="InterPro" id="IPR009050">
    <property type="entry name" value="Globin-like_sf"/>
</dbReference>
<accession>A0A420X1R3</accession>
<dbReference type="GO" id="GO:0019825">
    <property type="term" value="F:oxygen binding"/>
    <property type="evidence" value="ECO:0007669"/>
    <property type="project" value="InterPro"/>
</dbReference>
<reference evidence="10 11" key="1">
    <citation type="submission" date="2018-10" db="EMBL/GenBank/DDBJ databases">
        <title>Genomic Encyclopedia of Type Strains, Phase IV (KMG-IV): sequencing the most valuable type-strain genomes for metagenomic binning, comparative biology and taxonomic classification.</title>
        <authorList>
            <person name="Goeker M."/>
        </authorList>
    </citation>
    <scope>NUCLEOTIDE SEQUENCE [LARGE SCALE GENOMIC DNA]</scope>
    <source>
        <strain evidence="10 11">DSM 23229</strain>
    </source>
</reference>
<evidence type="ECO:0000256" key="8">
    <source>
        <dbReference type="PIRSR" id="PIRSR601486-1"/>
    </source>
</evidence>
<evidence type="ECO:0000256" key="7">
    <source>
        <dbReference type="PIRSR" id="PIRSR002030-1"/>
    </source>
</evidence>
<dbReference type="GO" id="GO:0005344">
    <property type="term" value="F:oxygen carrier activity"/>
    <property type="evidence" value="ECO:0007669"/>
    <property type="project" value="UniProtKB-UniRule"/>
</dbReference>
<evidence type="ECO:0000256" key="5">
    <source>
        <dbReference type="ARBA" id="ARBA00023004"/>
    </source>
</evidence>
<evidence type="ECO:0000256" key="2">
    <source>
        <dbReference type="ARBA" id="ARBA00022448"/>
    </source>
</evidence>
<feature type="binding site" description="distal binding residue" evidence="8">
    <location>
        <position position="92"/>
    </location>
    <ligand>
        <name>heme</name>
        <dbReference type="ChEBI" id="CHEBI:30413"/>
    </ligand>
    <ligandPart>
        <name>Fe</name>
        <dbReference type="ChEBI" id="CHEBI:18248"/>
    </ligandPart>
</feature>
<keyword evidence="6" id="KW-0561">Oxygen transport</keyword>
<keyword evidence="5 6" id="KW-0408">Iron</keyword>
<dbReference type="Pfam" id="PF01152">
    <property type="entry name" value="Bac_globin"/>
    <property type="match status" value="1"/>
</dbReference>
<dbReference type="GO" id="GO:0020037">
    <property type="term" value="F:heme binding"/>
    <property type="evidence" value="ECO:0007669"/>
    <property type="project" value="InterPro"/>
</dbReference>
<feature type="chain" id="PRO_5018978668" description="Group 1 truncated hemoglobin" evidence="9">
    <location>
        <begin position="22"/>
        <end position="145"/>
    </location>
</feature>
<organism evidence="10 11">
    <name type="scientific">Kushneria sinocarnis</name>
    <dbReference type="NCBI Taxonomy" id="595502"/>
    <lineage>
        <taxon>Bacteria</taxon>
        <taxon>Pseudomonadati</taxon>
        <taxon>Pseudomonadota</taxon>
        <taxon>Gammaproteobacteria</taxon>
        <taxon>Oceanospirillales</taxon>
        <taxon>Halomonadaceae</taxon>
        <taxon>Kushneria</taxon>
    </lineage>
</organism>
<evidence type="ECO:0000256" key="1">
    <source>
        <dbReference type="ARBA" id="ARBA00009660"/>
    </source>
</evidence>
<dbReference type="InterPro" id="IPR016339">
    <property type="entry name" value="Hemoglobin_trunc_I"/>
</dbReference>
<dbReference type="EMBL" id="RBIN01000001">
    <property type="protein sequence ID" value="RKR07677.1"/>
    <property type="molecule type" value="Genomic_DNA"/>
</dbReference>
<dbReference type="GO" id="GO:0046872">
    <property type="term" value="F:metal ion binding"/>
    <property type="evidence" value="ECO:0007669"/>
    <property type="project" value="UniProtKB-UniRule"/>
</dbReference>
<evidence type="ECO:0000313" key="10">
    <source>
        <dbReference type="EMBL" id="RKR07677.1"/>
    </source>
</evidence>
<keyword evidence="9" id="KW-0732">Signal</keyword>
<dbReference type="PROSITE" id="PS51257">
    <property type="entry name" value="PROKAR_LIPOPROTEIN"/>
    <property type="match status" value="1"/>
</dbReference>
<keyword evidence="4 6" id="KW-0479">Metal-binding</keyword>
<feature type="binding site" description="proximal binding residue" evidence="7">
    <location>
        <position position="92"/>
    </location>
    <ligand>
        <name>heme</name>
        <dbReference type="ChEBI" id="CHEBI:30413"/>
    </ligand>
    <ligandPart>
        <name>Fe</name>
        <dbReference type="ChEBI" id="CHEBI:18248"/>
    </ligandPart>
</feature>
<dbReference type="InterPro" id="IPR001486">
    <property type="entry name" value="Hemoglobin_trunc"/>
</dbReference>
<name>A0A420X1R3_9GAMM</name>
<evidence type="ECO:0000256" key="4">
    <source>
        <dbReference type="ARBA" id="ARBA00022723"/>
    </source>
</evidence>
<dbReference type="Proteomes" id="UP000281975">
    <property type="component" value="Unassembled WGS sequence"/>
</dbReference>
<dbReference type="Gene3D" id="1.10.490.10">
    <property type="entry name" value="Globins"/>
    <property type="match status" value="1"/>
</dbReference>
<dbReference type="CDD" id="cd00454">
    <property type="entry name" value="TrHb1_N"/>
    <property type="match status" value="1"/>
</dbReference>
<dbReference type="SUPFAM" id="SSF46458">
    <property type="entry name" value="Globin-like"/>
    <property type="match status" value="1"/>
</dbReference>
<evidence type="ECO:0000256" key="9">
    <source>
        <dbReference type="SAM" id="SignalP"/>
    </source>
</evidence>
<comment type="similarity">
    <text evidence="1 6">Belongs to the truncated hemoglobin family. Group I subfamily.</text>
</comment>
<feature type="signal peptide" evidence="9">
    <location>
        <begin position="1"/>
        <end position="21"/>
    </location>
</feature>
<comment type="caution">
    <text evidence="10">The sequence shown here is derived from an EMBL/GenBank/DDBJ whole genome shotgun (WGS) entry which is preliminary data.</text>
</comment>